<dbReference type="EMBL" id="QFQD01000079">
    <property type="protein sequence ID" value="PZQ79732.1"/>
    <property type="molecule type" value="Genomic_DNA"/>
</dbReference>
<organism evidence="2 3">
    <name type="scientific">Ancylobacter novellus</name>
    <name type="common">Thiobacillus novellus</name>
    <dbReference type="NCBI Taxonomy" id="921"/>
    <lineage>
        <taxon>Bacteria</taxon>
        <taxon>Pseudomonadati</taxon>
        <taxon>Pseudomonadota</taxon>
        <taxon>Alphaproteobacteria</taxon>
        <taxon>Hyphomicrobiales</taxon>
        <taxon>Xanthobacteraceae</taxon>
        <taxon>Ancylobacter</taxon>
    </lineage>
</organism>
<keyword evidence="1" id="KW-1133">Transmembrane helix</keyword>
<evidence type="ECO:0000313" key="2">
    <source>
        <dbReference type="EMBL" id="PZQ79732.1"/>
    </source>
</evidence>
<evidence type="ECO:0008006" key="4">
    <source>
        <dbReference type="Google" id="ProtNLM"/>
    </source>
</evidence>
<protein>
    <recommendedName>
        <fullName evidence="4">Glycosyl transferase family 2</fullName>
    </recommendedName>
</protein>
<sequence>MPGRREDVFVSLCIAEAPASARDVEAIVAAAHGIAAAFRYYELLIVAQIEREDDELLRQCLLRCPNIRILRVRGSSRHYSHRVVVASEAIGDVVVITALSEIGVLDLIGLITAAVERNTISVYARRDRAWGRRGVGNALLALLGSASRFRVSISDMRTIAIPRTWLNQLLAHPQANLALRFPPLDEGFPVHHIEVRGLPALKVPDTTLVGRIGLLYGLAIHASPVLLAGIGWLSAFVIIGAVLFGFYAIGALFLVAHLQDGWFTTSIVQAGTAGYLGIATLGLSLGLQKLLANSGPHIVDTIVGETTNTDLFADIQELNVSVDVERITLPVSPASAP</sequence>
<proteinExistence type="predicted"/>
<accession>A0A2W5QR88</accession>
<feature type="transmembrane region" description="Helical" evidence="1">
    <location>
        <begin position="225"/>
        <end position="255"/>
    </location>
</feature>
<evidence type="ECO:0000256" key="1">
    <source>
        <dbReference type="SAM" id="Phobius"/>
    </source>
</evidence>
<gene>
    <name evidence="2" type="ORF">DI549_19375</name>
</gene>
<reference evidence="2 3" key="1">
    <citation type="submission" date="2017-08" db="EMBL/GenBank/DDBJ databases">
        <title>Infants hospitalized years apart are colonized by the same room-sourced microbial strains.</title>
        <authorList>
            <person name="Brooks B."/>
            <person name="Olm M.R."/>
            <person name="Firek B.A."/>
            <person name="Baker R."/>
            <person name="Thomas B.C."/>
            <person name="Morowitz M.J."/>
            <person name="Banfield J.F."/>
        </authorList>
    </citation>
    <scope>NUCLEOTIDE SEQUENCE [LARGE SCALE GENOMIC DNA]</scope>
    <source>
        <strain evidence="2">S2_005_001_R2_27</strain>
    </source>
</reference>
<name>A0A2W5QR88_ANCNO</name>
<keyword evidence="1" id="KW-0472">Membrane</keyword>
<evidence type="ECO:0000313" key="3">
    <source>
        <dbReference type="Proteomes" id="UP000248887"/>
    </source>
</evidence>
<feature type="transmembrane region" description="Helical" evidence="1">
    <location>
        <begin position="267"/>
        <end position="287"/>
    </location>
</feature>
<dbReference type="AlphaFoldDB" id="A0A2W5QR88"/>
<comment type="caution">
    <text evidence="2">The sequence shown here is derived from an EMBL/GenBank/DDBJ whole genome shotgun (WGS) entry which is preliminary data.</text>
</comment>
<keyword evidence="1" id="KW-0812">Transmembrane</keyword>
<dbReference type="Proteomes" id="UP000248887">
    <property type="component" value="Unassembled WGS sequence"/>
</dbReference>